<evidence type="ECO:0000313" key="2">
    <source>
        <dbReference type="EMBL" id="RPD65533.1"/>
    </source>
</evidence>
<feature type="compositionally biased region" description="Polar residues" evidence="1">
    <location>
        <begin position="1"/>
        <end position="33"/>
    </location>
</feature>
<dbReference type="STRING" id="1328759.A0A5C2SNZ8"/>
<keyword evidence="3" id="KW-1185">Reference proteome</keyword>
<evidence type="ECO:0000313" key="3">
    <source>
        <dbReference type="Proteomes" id="UP000313359"/>
    </source>
</evidence>
<feature type="compositionally biased region" description="Basic and acidic residues" evidence="1">
    <location>
        <begin position="118"/>
        <end position="127"/>
    </location>
</feature>
<evidence type="ECO:0000256" key="1">
    <source>
        <dbReference type="SAM" id="MobiDB-lite"/>
    </source>
</evidence>
<dbReference type="EMBL" id="ML122252">
    <property type="protein sequence ID" value="RPD65533.1"/>
    <property type="molecule type" value="Genomic_DNA"/>
</dbReference>
<protein>
    <submittedName>
        <fullName evidence="2">Uncharacterized protein</fullName>
    </submittedName>
</protein>
<gene>
    <name evidence="2" type="ORF">L227DRAFT_570854</name>
</gene>
<sequence>MSSVVNKIKSKTTGKSSQPQCQSKPEQQNQPTFNILPHPAKKNDPRDFEPPQFQRKPQQQSQPTFSILPHPAKTNDPRDLEPPQPGGGLNSKPEFQAFHARDPYVPSPQIANNLPPPKSREELRARAQELNQKQ</sequence>
<feature type="compositionally biased region" description="Low complexity" evidence="1">
    <location>
        <begin position="50"/>
        <end position="63"/>
    </location>
</feature>
<reference evidence="2" key="1">
    <citation type="journal article" date="2018" name="Genome Biol. Evol.">
        <title>Genomics and development of Lentinus tigrinus, a white-rot wood-decaying mushroom with dimorphic fruiting bodies.</title>
        <authorList>
            <person name="Wu B."/>
            <person name="Xu Z."/>
            <person name="Knudson A."/>
            <person name="Carlson A."/>
            <person name="Chen N."/>
            <person name="Kovaka S."/>
            <person name="LaButti K."/>
            <person name="Lipzen A."/>
            <person name="Pennachio C."/>
            <person name="Riley R."/>
            <person name="Schakwitz W."/>
            <person name="Umezawa K."/>
            <person name="Ohm R.A."/>
            <person name="Grigoriev I.V."/>
            <person name="Nagy L.G."/>
            <person name="Gibbons J."/>
            <person name="Hibbett D."/>
        </authorList>
    </citation>
    <scope>NUCLEOTIDE SEQUENCE [LARGE SCALE GENOMIC DNA]</scope>
    <source>
        <strain evidence="2">ALCF2SS1-6</strain>
    </source>
</reference>
<dbReference type="OrthoDB" id="2532734at2759"/>
<name>A0A5C2SNZ8_9APHY</name>
<feature type="region of interest" description="Disordered" evidence="1">
    <location>
        <begin position="1"/>
        <end position="134"/>
    </location>
</feature>
<organism evidence="2 3">
    <name type="scientific">Lentinus tigrinus ALCF2SS1-6</name>
    <dbReference type="NCBI Taxonomy" id="1328759"/>
    <lineage>
        <taxon>Eukaryota</taxon>
        <taxon>Fungi</taxon>
        <taxon>Dikarya</taxon>
        <taxon>Basidiomycota</taxon>
        <taxon>Agaricomycotina</taxon>
        <taxon>Agaricomycetes</taxon>
        <taxon>Polyporales</taxon>
        <taxon>Polyporaceae</taxon>
        <taxon>Lentinus</taxon>
    </lineage>
</organism>
<dbReference type="Proteomes" id="UP000313359">
    <property type="component" value="Unassembled WGS sequence"/>
</dbReference>
<dbReference type="AlphaFoldDB" id="A0A5C2SNZ8"/>
<proteinExistence type="predicted"/>
<accession>A0A5C2SNZ8</accession>